<evidence type="ECO:0000313" key="6">
    <source>
        <dbReference type="EMBL" id="CAG9312266.1"/>
    </source>
</evidence>
<feature type="repeat" description="WD" evidence="3">
    <location>
        <begin position="370"/>
        <end position="411"/>
    </location>
</feature>
<dbReference type="InterPro" id="IPR019775">
    <property type="entry name" value="WD40_repeat_CS"/>
</dbReference>
<evidence type="ECO:0008006" key="8">
    <source>
        <dbReference type="Google" id="ProtNLM"/>
    </source>
</evidence>
<feature type="region of interest" description="Disordered" evidence="5">
    <location>
        <begin position="19"/>
        <end position="58"/>
    </location>
</feature>
<feature type="compositionally biased region" description="Acidic residues" evidence="5">
    <location>
        <begin position="19"/>
        <end position="42"/>
    </location>
</feature>
<dbReference type="PANTHER" id="PTHR14604">
    <property type="entry name" value="WD40 REPEAT PF20"/>
    <property type="match status" value="1"/>
</dbReference>
<keyword evidence="1 3" id="KW-0853">WD repeat</keyword>
<dbReference type="SMART" id="SM00320">
    <property type="entry name" value="WD40"/>
    <property type="match status" value="7"/>
</dbReference>
<feature type="repeat" description="WD" evidence="3">
    <location>
        <begin position="454"/>
        <end position="488"/>
    </location>
</feature>
<dbReference type="AlphaFoldDB" id="A0AAU9IG54"/>
<dbReference type="SUPFAM" id="SSF50978">
    <property type="entry name" value="WD40 repeat-like"/>
    <property type="match status" value="1"/>
</dbReference>
<evidence type="ECO:0000256" key="3">
    <source>
        <dbReference type="PROSITE-ProRule" id="PRU00221"/>
    </source>
</evidence>
<evidence type="ECO:0000256" key="2">
    <source>
        <dbReference type="ARBA" id="ARBA00022737"/>
    </source>
</evidence>
<dbReference type="EMBL" id="CAJZBQ010000005">
    <property type="protein sequence ID" value="CAG9312266.1"/>
    <property type="molecule type" value="Genomic_DNA"/>
</dbReference>
<dbReference type="InterPro" id="IPR036322">
    <property type="entry name" value="WD40_repeat_dom_sf"/>
</dbReference>
<name>A0AAU9IG54_9CILI</name>
<dbReference type="InterPro" id="IPR015943">
    <property type="entry name" value="WD40/YVTN_repeat-like_dom_sf"/>
</dbReference>
<feature type="coiled-coil region" evidence="4">
    <location>
        <begin position="136"/>
        <end position="233"/>
    </location>
</feature>
<keyword evidence="4" id="KW-0175">Coiled coil</keyword>
<keyword evidence="7" id="KW-1185">Reference proteome</keyword>
<dbReference type="CDD" id="cd00200">
    <property type="entry name" value="WD40"/>
    <property type="match status" value="1"/>
</dbReference>
<gene>
    <name evidence="6" type="ORF">BSTOLATCC_MIC5508</name>
</gene>
<feature type="repeat" description="WD" evidence="3">
    <location>
        <begin position="538"/>
        <end position="570"/>
    </location>
</feature>
<comment type="caution">
    <text evidence="6">The sequence shown here is derived from an EMBL/GenBank/DDBJ whole genome shotgun (WGS) entry which is preliminary data.</text>
</comment>
<dbReference type="PROSITE" id="PS00678">
    <property type="entry name" value="WD_REPEATS_1"/>
    <property type="match status" value="3"/>
</dbReference>
<feature type="repeat" description="WD" evidence="3">
    <location>
        <begin position="328"/>
        <end position="369"/>
    </location>
</feature>
<dbReference type="InterPro" id="IPR020472">
    <property type="entry name" value="WD40_PAC1"/>
</dbReference>
<dbReference type="Pfam" id="PF00400">
    <property type="entry name" value="WD40"/>
    <property type="match status" value="6"/>
</dbReference>
<dbReference type="InterPro" id="IPR050995">
    <property type="entry name" value="WD-F-box_domain-protein"/>
</dbReference>
<dbReference type="Proteomes" id="UP001162131">
    <property type="component" value="Unassembled WGS sequence"/>
</dbReference>
<dbReference type="PRINTS" id="PR00320">
    <property type="entry name" value="GPROTEINBRPT"/>
</dbReference>
<organism evidence="6 7">
    <name type="scientific">Blepharisma stoltei</name>
    <dbReference type="NCBI Taxonomy" id="1481888"/>
    <lineage>
        <taxon>Eukaryota</taxon>
        <taxon>Sar</taxon>
        <taxon>Alveolata</taxon>
        <taxon>Ciliophora</taxon>
        <taxon>Postciliodesmatophora</taxon>
        <taxon>Heterotrichea</taxon>
        <taxon>Heterotrichida</taxon>
        <taxon>Blepharismidae</taxon>
        <taxon>Blepharisma</taxon>
    </lineage>
</organism>
<evidence type="ECO:0000256" key="1">
    <source>
        <dbReference type="ARBA" id="ARBA00022574"/>
    </source>
</evidence>
<dbReference type="InterPro" id="IPR001680">
    <property type="entry name" value="WD40_rpt"/>
</dbReference>
<dbReference type="PROSITE" id="PS50294">
    <property type="entry name" value="WD_REPEATS_REGION"/>
    <property type="match status" value="6"/>
</dbReference>
<feature type="repeat" description="WD" evidence="3">
    <location>
        <begin position="286"/>
        <end position="327"/>
    </location>
</feature>
<keyword evidence="2" id="KW-0677">Repeat</keyword>
<proteinExistence type="predicted"/>
<dbReference type="PANTHER" id="PTHR14604:SF3">
    <property type="entry name" value="SPERM-ASSOCIATED ANTIGEN 16 PROTEIN"/>
    <property type="match status" value="1"/>
</dbReference>
<accession>A0AAU9IG54</accession>
<evidence type="ECO:0000256" key="4">
    <source>
        <dbReference type="SAM" id="Coils"/>
    </source>
</evidence>
<dbReference type="PROSITE" id="PS50082">
    <property type="entry name" value="WD_REPEATS_2"/>
    <property type="match status" value="6"/>
</dbReference>
<dbReference type="Gene3D" id="2.130.10.10">
    <property type="entry name" value="YVTN repeat-like/Quinoprotein amine dehydrogenase"/>
    <property type="match status" value="2"/>
</dbReference>
<feature type="repeat" description="WD" evidence="3">
    <location>
        <begin position="412"/>
        <end position="453"/>
    </location>
</feature>
<evidence type="ECO:0000313" key="7">
    <source>
        <dbReference type="Proteomes" id="UP001162131"/>
    </source>
</evidence>
<protein>
    <recommendedName>
        <fullName evidence="8">Sperm-associated antigen 16 protein</fullName>
    </recommendedName>
</protein>
<sequence>MSDEEATYVVEQVTISESEDEFDYQEVSVESEEESVHEEQDYESLINATKPKTETAQPPIEKLESKFTYSNESTDDFVRNFLVRLGMQKTLEAFQAEWYELKAKGKLKHEDIAPVPDVYLKNQELRDLVSGMRKDLEKAQLIAEKAKATWDKLRKKRDFHKMHHNRVQQEKVKLCTDIDKLKKSHEQYENRYKELAAKYEAAMKEKMLMKLERDRLRGKVESLEKSLSQTHQEAPPAVDTKKLTVTKSKTKPPGAPWPAENRPNPYLGITALEPVHIESYTCNRTYKGHQLAISGLALHPRKAILATVSDDHTWKMWSITNGELIMSGEGHTDWVSGVCFHPKGTLLATCSGDQTVKIWDFVNAICMSTFTQHTQAVWNVDFHDTGDFLASCSMDHSLRLWDISTGKCRQSYRGHVDSVNHCKFQPYSNMLCSASGDKTVSVWDMRSAQCVQTFYGHLNSVNHVNYSHRGDAIASCDSDGVVKLWDVKMVRERTQFDSGQLPANVSIFDKSGGILAIGSEDGGIYCFNTLTSEVVQTLTQHEQGVQDLVFDPNGRFLVSGGADATFRIWQ</sequence>
<evidence type="ECO:0000256" key="5">
    <source>
        <dbReference type="SAM" id="MobiDB-lite"/>
    </source>
</evidence>
<reference evidence="6" key="1">
    <citation type="submission" date="2021-09" db="EMBL/GenBank/DDBJ databases">
        <authorList>
            <consortium name="AG Swart"/>
            <person name="Singh M."/>
            <person name="Singh A."/>
            <person name="Seah K."/>
            <person name="Emmerich C."/>
        </authorList>
    </citation>
    <scope>NUCLEOTIDE SEQUENCE</scope>
    <source>
        <strain evidence="6">ATCC30299</strain>
    </source>
</reference>